<dbReference type="CDD" id="cd01949">
    <property type="entry name" value="GGDEF"/>
    <property type="match status" value="1"/>
</dbReference>
<feature type="transmembrane region" description="Helical" evidence="1">
    <location>
        <begin position="153"/>
        <end position="175"/>
    </location>
</feature>
<dbReference type="NCBIfam" id="TIGR00254">
    <property type="entry name" value="GGDEF"/>
    <property type="match status" value="1"/>
</dbReference>
<feature type="transmembrane region" description="Helical" evidence="1">
    <location>
        <begin position="187"/>
        <end position="211"/>
    </location>
</feature>
<evidence type="ECO:0000259" key="2">
    <source>
        <dbReference type="PROSITE" id="PS50112"/>
    </source>
</evidence>
<dbReference type="PANTHER" id="PTHR43155:SF2">
    <property type="entry name" value="CYCLIC DI-GMP PHOSPHODIESTERASE PA4108"/>
    <property type="match status" value="1"/>
</dbReference>
<name>A0A644Z3U7_9ZZZZ</name>
<dbReference type="NCBIfam" id="TIGR00229">
    <property type="entry name" value="sensory_box"/>
    <property type="match status" value="1"/>
</dbReference>
<dbReference type="SMART" id="SM00091">
    <property type="entry name" value="PAS"/>
    <property type="match status" value="1"/>
</dbReference>
<organism evidence="6">
    <name type="scientific">bioreactor metagenome</name>
    <dbReference type="NCBI Taxonomy" id="1076179"/>
    <lineage>
        <taxon>unclassified sequences</taxon>
        <taxon>metagenomes</taxon>
        <taxon>ecological metagenomes</taxon>
    </lineage>
</organism>
<dbReference type="InterPro" id="IPR000160">
    <property type="entry name" value="GGDEF_dom"/>
</dbReference>
<sequence length="698" mass="79938">MIFDVETLVITKSVINLFCLVIIWVSVKLNENIRGSKLWVWGNACNCSGILLLLMRKFISNQSIGLIIGSELTVLGSLFIYIGVMRFLERKINYKIIASSYVAFTILNIYFTYIKNNSIFRASIFSFYLAVYLIIASVILLKNKDYSIKKATNFLGVVILSEGFIFLVIGITKIISTFSSKSFEPSSLSVIIHFMFFMWSLFITFGLILMVNLKLNSEIKIANKTLQLIFDTTPDAFFITSLQSGTIEKANDIFYMLTGFPKEEVIGKTAISLGLWNNPKERQRFIKELKENLQLDNFEMDIRKKGNTIITVLISAKVMNINGEEYVINVARDISERKKAEELLKSSEKRYRDLAEDIKYLSYHDQLTGLYNRRFYEEELKRLDTERNLPLTLIMADVNGLKLTNDAFGHLAGDKLIKEIAEIFKNNFRQDEIIARIGGDEFIILLPQIDTKEAQEIMSRVNESFRNKQLDNMILSVSFGLATKYEVNKEITEIYIEAEDQMYRTKLIESNNMKNKTIELITRTFNEKNEVEKHHAERVSELCKNTATILGLSKDEVQKFKTAGLLHDIGKTGIDEKILSKQGKLDANEWLQIKRNPEIGYQLLKSSNEFSHISELVLAHHERWDGKGYPKGLKGEEIPFESRVIAIADAYDAMTNARSYRSPLTSKAAIEELQKNAGTQFDAELVNIFVNKVIKDNL</sequence>
<proteinExistence type="predicted"/>
<feature type="domain" description="HD-GYP" evidence="5">
    <location>
        <begin position="510"/>
        <end position="698"/>
    </location>
</feature>
<dbReference type="Pfam" id="PF00990">
    <property type="entry name" value="GGDEF"/>
    <property type="match status" value="1"/>
</dbReference>
<feature type="transmembrane region" description="Helical" evidence="1">
    <location>
        <begin position="38"/>
        <end position="58"/>
    </location>
</feature>
<dbReference type="PROSITE" id="PS51832">
    <property type="entry name" value="HD_GYP"/>
    <property type="match status" value="1"/>
</dbReference>
<evidence type="ECO:0000313" key="6">
    <source>
        <dbReference type="EMBL" id="MPM35575.1"/>
    </source>
</evidence>
<dbReference type="InterPro" id="IPR003607">
    <property type="entry name" value="HD/PDEase_dom"/>
</dbReference>
<dbReference type="Gene3D" id="3.30.70.270">
    <property type="match status" value="1"/>
</dbReference>
<keyword evidence="1" id="KW-0812">Transmembrane</keyword>
<dbReference type="PROSITE" id="PS50113">
    <property type="entry name" value="PAC"/>
    <property type="match status" value="1"/>
</dbReference>
<dbReference type="PANTHER" id="PTHR43155">
    <property type="entry name" value="CYCLIC DI-GMP PHOSPHODIESTERASE PA4108-RELATED"/>
    <property type="match status" value="1"/>
</dbReference>
<evidence type="ECO:0000259" key="3">
    <source>
        <dbReference type="PROSITE" id="PS50113"/>
    </source>
</evidence>
<dbReference type="AlphaFoldDB" id="A0A644Z3U7"/>
<evidence type="ECO:0000259" key="5">
    <source>
        <dbReference type="PROSITE" id="PS51832"/>
    </source>
</evidence>
<dbReference type="PROSITE" id="PS50887">
    <property type="entry name" value="GGDEF"/>
    <property type="match status" value="1"/>
</dbReference>
<evidence type="ECO:0000256" key="1">
    <source>
        <dbReference type="SAM" id="Phobius"/>
    </source>
</evidence>
<dbReference type="InterPro" id="IPR029787">
    <property type="entry name" value="Nucleotide_cyclase"/>
</dbReference>
<reference evidence="6" key="1">
    <citation type="submission" date="2019-08" db="EMBL/GenBank/DDBJ databases">
        <authorList>
            <person name="Kucharzyk K."/>
            <person name="Murdoch R.W."/>
            <person name="Higgins S."/>
            <person name="Loffler F."/>
        </authorList>
    </citation>
    <scope>NUCLEOTIDE SEQUENCE</scope>
</reference>
<dbReference type="InterPro" id="IPR000014">
    <property type="entry name" value="PAS"/>
</dbReference>
<dbReference type="Pfam" id="PF13487">
    <property type="entry name" value="HD_5"/>
    <property type="match status" value="1"/>
</dbReference>
<dbReference type="CDD" id="cd00077">
    <property type="entry name" value="HDc"/>
    <property type="match status" value="1"/>
</dbReference>
<feature type="domain" description="GGDEF" evidence="4">
    <location>
        <begin position="389"/>
        <end position="518"/>
    </location>
</feature>
<dbReference type="Pfam" id="PF13426">
    <property type="entry name" value="PAS_9"/>
    <property type="match status" value="1"/>
</dbReference>
<gene>
    <name evidence="6" type="ORF">SDC9_82168</name>
</gene>
<protein>
    <submittedName>
        <fullName evidence="6">Uncharacterized protein</fullName>
    </submittedName>
</protein>
<dbReference type="EMBL" id="VSSQ01007329">
    <property type="protein sequence ID" value="MPM35575.1"/>
    <property type="molecule type" value="Genomic_DNA"/>
</dbReference>
<feature type="domain" description="PAC" evidence="3">
    <location>
        <begin position="296"/>
        <end position="346"/>
    </location>
</feature>
<dbReference type="InterPro" id="IPR000700">
    <property type="entry name" value="PAS-assoc_C"/>
</dbReference>
<dbReference type="CDD" id="cd00130">
    <property type="entry name" value="PAS"/>
    <property type="match status" value="1"/>
</dbReference>
<accession>A0A644Z3U7</accession>
<dbReference type="PROSITE" id="PS50112">
    <property type="entry name" value="PAS"/>
    <property type="match status" value="1"/>
</dbReference>
<dbReference type="SMART" id="SM00471">
    <property type="entry name" value="HDc"/>
    <property type="match status" value="1"/>
</dbReference>
<dbReference type="InterPro" id="IPR037522">
    <property type="entry name" value="HD_GYP_dom"/>
</dbReference>
<dbReference type="InterPro" id="IPR035965">
    <property type="entry name" value="PAS-like_dom_sf"/>
</dbReference>
<dbReference type="Gene3D" id="3.30.450.20">
    <property type="entry name" value="PAS domain"/>
    <property type="match status" value="1"/>
</dbReference>
<dbReference type="SUPFAM" id="SSF55785">
    <property type="entry name" value="PYP-like sensor domain (PAS domain)"/>
    <property type="match status" value="1"/>
</dbReference>
<feature type="transmembrane region" description="Helical" evidence="1">
    <location>
        <begin position="6"/>
        <end position="26"/>
    </location>
</feature>
<dbReference type="InterPro" id="IPR043128">
    <property type="entry name" value="Rev_trsase/Diguanyl_cyclase"/>
</dbReference>
<dbReference type="SMART" id="SM00267">
    <property type="entry name" value="GGDEF"/>
    <property type="match status" value="1"/>
</dbReference>
<keyword evidence="1" id="KW-0472">Membrane</keyword>
<feature type="domain" description="PAS" evidence="2">
    <location>
        <begin position="222"/>
        <end position="296"/>
    </location>
</feature>
<feature type="transmembrane region" description="Helical" evidence="1">
    <location>
        <begin position="64"/>
        <end position="84"/>
    </location>
</feature>
<feature type="transmembrane region" description="Helical" evidence="1">
    <location>
        <begin position="119"/>
        <end position="141"/>
    </location>
</feature>
<feature type="transmembrane region" description="Helical" evidence="1">
    <location>
        <begin position="96"/>
        <end position="113"/>
    </location>
</feature>
<evidence type="ECO:0000259" key="4">
    <source>
        <dbReference type="PROSITE" id="PS50887"/>
    </source>
</evidence>
<comment type="caution">
    <text evidence="6">The sequence shown here is derived from an EMBL/GenBank/DDBJ whole genome shotgun (WGS) entry which is preliminary data.</text>
</comment>
<dbReference type="SUPFAM" id="SSF55073">
    <property type="entry name" value="Nucleotide cyclase"/>
    <property type="match status" value="1"/>
</dbReference>
<dbReference type="Gene3D" id="1.10.3210.10">
    <property type="entry name" value="Hypothetical protein af1432"/>
    <property type="match status" value="1"/>
</dbReference>
<dbReference type="SUPFAM" id="SSF109604">
    <property type="entry name" value="HD-domain/PDEase-like"/>
    <property type="match status" value="1"/>
</dbReference>
<keyword evidence="1" id="KW-1133">Transmembrane helix</keyword>